<feature type="chain" id="PRO_5038476109" evidence="4">
    <location>
        <begin position="21"/>
        <end position="327"/>
    </location>
</feature>
<gene>
    <name evidence="6" type="ORF">NB646_08140</name>
</gene>
<dbReference type="RefSeq" id="WP_269315746.1">
    <property type="nucleotide sequence ID" value="NZ_CP098251.1"/>
</dbReference>
<dbReference type="SMART" id="SM00062">
    <property type="entry name" value="PBPb"/>
    <property type="match status" value="1"/>
</dbReference>
<dbReference type="AlphaFoldDB" id="A0A9E9LAK5"/>
<dbReference type="Proteomes" id="UP001164819">
    <property type="component" value="Chromosome"/>
</dbReference>
<comment type="similarity">
    <text evidence="2">Belongs to the bacterial solute-binding protein SsuA/TauA family.</text>
</comment>
<evidence type="ECO:0000259" key="5">
    <source>
        <dbReference type="SMART" id="SM00062"/>
    </source>
</evidence>
<keyword evidence="3 4" id="KW-0732">Signal</keyword>
<accession>A0A9E9LAK5</accession>
<organism evidence="6">
    <name type="scientific">Oxalobacter aliiformigenes</name>
    <dbReference type="NCBI Taxonomy" id="2946593"/>
    <lineage>
        <taxon>Bacteria</taxon>
        <taxon>Pseudomonadati</taxon>
        <taxon>Pseudomonadota</taxon>
        <taxon>Betaproteobacteria</taxon>
        <taxon>Burkholderiales</taxon>
        <taxon>Oxalobacteraceae</taxon>
        <taxon>Oxalobacter</taxon>
    </lineage>
</organism>
<reference evidence="6" key="1">
    <citation type="journal article" date="2022" name="Front. Microbiol.">
        <title>New perspectives on an old grouping: The genomic and phenotypic variability of Oxalobacter formigenes and the implications for calcium oxalate stone prevention.</title>
        <authorList>
            <person name="Chmiel J.A."/>
            <person name="Carr C."/>
            <person name="Stuivenberg G.A."/>
            <person name="Venema R."/>
            <person name="Chanyi R.M."/>
            <person name="Al K.F."/>
            <person name="Giguere D."/>
            <person name="Say H."/>
            <person name="Akouris P.P."/>
            <person name="Dominguez Romero S.A."/>
            <person name="Kwong A."/>
            <person name="Tai V."/>
            <person name="Koval S.F."/>
            <person name="Razvi H."/>
            <person name="Bjazevic J."/>
            <person name="Burton J.P."/>
        </authorList>
    </citation>
    <scope>NUCLEOTIDE SEQUENCE</scope>
    <source>
        <strain evidence="6">OxK</strain>
    </source>
</reference>
<dbReference type="PANTHER" id="PTHR30024:SF47">
    <property type="entry name" value="TAURINE-BINDING PERIPLASMIC PROTEIN"/>
    <property type="match status" value="1"/>
</dbReference>
<feature type="domain" description="Solute-binding protein family 3/N-terminal" evidence="5">
    <location>
        <begin position="25"/>
        <end position="251"/>
    </location>
</feature>
<dbReference type="EMBL" id="CP098251">
    <property type="protein sequence ID" value="WAV90801.1"/>
    <property type="molecule type" value="Genomic_DNA"/>
</dbReference>
<evidence type="ECO:0000256" key="2">
    <source>
        <dbReference type="ARBA" id="ARBA00010742"/>
    </source>
</evidence>
<dbReference type="Gene3D" id="3.40.190.10">
    <property type="entry name" value="Periplasmic binding protein-like II"/>
    <property type="match status" value="2"/>
</dbReference>
<proteinExistence type="inferred from homology"/>
<dbReference type="SUPFAM" id="SSF53850">
    <property type="entry name" value="Periplasmic binding protein-like II"/>
    <property type="match status" value="1"/>
</dbReference>
<protein>
    <submittedName>
        <fullName evidence="6">ABC transporter substrate-binding protein</fullName>
    </submittedName>
</protein>
<dbReference type="InterPro" id="IPR001638">
    <property type="entry name" value="Solute-binding_3/MltF_N"/>
</dbReference>
<comment type="subcellular location">
    <subcellularLocation>
        <location evidence="1">Periplasm</location>
    </subcellularLocation>
</comment>
<name>A0A9E9LAK5_9BURK</name>
<evidence type="ECO:0000313" key="6">
    <source>
        <dbReference type="EMBL" id="WAV90801.1"/>
    </source>
</evidence>
<sequence length="327" mass="35647">MRKLIVMFMMLIAFAGSTFAAGKEKVRVGYWTSGISLGYGAVLEETRILEKNGVDVEYVRFPDLLAQIQALSTGDIDVAYAAPMTAVFGAINDGVPIKIIAATQLADAVVVAPANSPVKTWSDLKGKKVGASKPNAATTVIAATIADQVYGVKSSEYSIISGNEGRLAQFLAQDQIDAAVIRTFTYDQIGKKLNLRKLGELPNEWKAVSGNNVPPYLAVGIARADYLKQHPEVVAKVVKSWINLDKWGSAHKQEVIDIVIKRAGMTPENAGIYVNRWKNAYRVSLDDKVLKTLKSEHDAFARIGLVKGQFTKDIYDQEPYLKAAGKK</sequence>
<feature type="signal peptide" evidence="4">
    <location>
        <begin position="1"/>
        <end position="20"/>
    </location>
</feature>
<dbReference type="GO" id="GO:0042597">
    <property type="term" value="C:periplasmic space"/>
    <property type="evidence" value="ECO:0007669"/>
    <property type="project" value="UniProtKB-SubCell"/>
</dbReference>
<dbReference type="PANTHER" id="PTHR30024">
    <property type="entry name" value="ALIPHATIC SULFONATES-BINDING PROTEIN-RELATED"/>
    <property type="match status" value="1"/>
</dbReference>
<evidence type="ECO:0000256" key="1">
    <source>
        <dbReference type="ARBA" id="ARBA00004418"/>
    </source>
</evidence>
<evidence type="ECO:0000256" key="4">
    <source>
        <dbReference type="SAM" id="SignalP"/>
    </source>
</evidence>
<evidence type="ECO:0000256" key="3">
    <source>
        <dbReference type="ARBA" id="ARBA00022729"/>
    </source>
</evidence>
<dbReference type="Pfam" id="PF12974">
    <property type="entry name" value="Phosphonate-bd"/>
    <property type="match status" value="1"/>
</dbReference>